<dbReference type="InterPro" id="IPR027417">
    <property type="entry name" value="P-loop_NTPase"/>
</dbReference>
<evidence type="ECO:0000256" key="4">
    <source>
        <dbReference type="ARBA" id="ARBA00022692"/>
    </source>
</evidence>
<dbReference type="KEGG" id="kme:H0A61_03028"/>
<feature type="transmembrane region" description="Helical" evidence="8">
    <location>
        <begin position="62"/>
        <end position="82"/>
    </location>
</feature>
<evidence type="ECO:0000256" key="2">
    <source>
        <dbReference type="ARBA" id="ARBA00008806"/>
    </source>
</evidence>
<evidence type="ECO:0000256" key="7">
    <source>
        <dbReference type="SAM" id="MobiDB-lite"/>
    </source>
</evidence>
<protein>
    <recommendedName>
        <fullName evidence="11">Conjugal transfer protein TraG</fullName>
    </recommendedName>
</protein>
<keyword evidence="4 8" id="KW-0812">Transmembrane</keyword>
<proteinExistence type="inferred from homology"/>
<keyword evidence="3" id="KW-1003">Cell membrane</keyword>
<comment type="similarity">
    <text evidence="2">Belongs to the VirD4/TraG family.</text>
</comment>
<evidence type="ECO:0000256" key="1">
    <source>
        <dbReference type="ARBA" id="ARBA00004651"/>
    </source>
</evidence>
<feature type="region of interest" description="Disordered" evidence="7">
    <location>
        <begin position="567"/>
        <end position="606"/>
    </location>
</feature>
<keyword evidence="6 8" id="KW-0472">Membrane</keyword>
<dbReference type="SUPFAM" id="SSF52540">
    <property type="entry name" value="P-loop containing nucleoside triphosphate hydrolases"/>
    <property type="match status" value="1"/>
</dbReference>
<dbReference type="RefSeq" id="WP_206707925.1">
    <property type="nucleotide sequence ID" value="NZ_CP059066.1"/>
</dbReference>
<dbReference type="PANTHER" id="PTHR37937">
    <property type="entry name" value="CONJUGATIVE TRANSFER: DNA TRANSPORT"/>
    <property type="match status" value="1"/>
</dbReference>
<dbReference type="InterPro" id="IPR003688">
    <property type="entry name" value="TraG/VirD4"/>
</dbReference>
<reference evidence="9" key="1">
    <citation type="submission" date="2020-07" db="EMBL/GenBank/DDBJ databases">
        <title>Koleobacter methoxysyntrophicus gen. nov., sp. nov., a novel anaerobic bacterium isolated from deep subsurface oil field and proposal of Koleobacterales ord. nov. in the phylum Firmicutes.</title>
        <authorList>
            <person name="Sakamoto S."/>
            <person name="Tamaki H."/>
        </authorList>
    </citation>
    <scope>NUCLEOTIDE SEQUENCE</scope>
    <source>
        <strain evidence="9">NRmbB1</strain>
    </source>
</reference>
<dbReference type="InterPro" id="IPR051539">
    <property type="entry name" value="T4SS-coupling_protein"/>
</dbReference>
<feature type="compositionally biased region" description="Basic and acidic residues" evidence="7">
    <location>
        <begin position="591"/>
        <end position="606"/>
    </location>
</feature>
<dbReference type="GO" id="GO:0005886">
    <property type="term" value="C:plasma membrane"/>
    <property type="evidence" value="ECO:0007669"/>
    <property type="project" value="UniProtKB-SubCell"/>
</dbReference>
<evidence type="ECO:0000256" key="6">
    <source>
        <dbReference type="ARBA" id="ARBA00023136"/>
    </source>
</evidence>
<feature type="transmembrane region" description="Helical" evidence="8">
    <location>
        <begin position="94"/>
        <end position="113"/>
    </location>
</feature>
<keyword evidence="10" id="KW-1185">Reference proteome</keyword>
<accession>A0A8A0RSZ6</accession>
<organism evidence="9 10">
    <name type="scientific">Koleobacter methoxysyntrophicus</name>
    <dbReference type="NCBI Taxonomy" id="2751313"/>
    <lineage>
        <taxon>Bacteria</taxon>
        <taxon>Bacillati</taxon>
        <taxon>Bacillota</taxon>
        <taxon>Clostridia</taxon>
        <taxon>Koleobacterales</taxon>
        <taxon>Koleobacteraceae</taxon>
        <taxon>Koleobacter</taxon>
    </lineage>
</organism>
<dbReference type="Gene3D" id="3.40.50.300">
    <property type="entry name" value="P-loop containing nucleotide triphosphate hydrolases"/>
    <property type="match status" value="2"/>
</dbReference>
<dbReference type="Pfam" id="PF02534">
    <property type="entry name" value="T4SS-DNA_transf"/>
    <property type="match status" value="1"/>
</dbReference>
<dbReference type="PANTHER" id="PTHR37937:SF1">
    <property type="entry name" value="CONJUGATIVE TRANSFER: DNA TRANSPORT"/>
    <property type="match status" value="1"/>
</dbReference>
<evidence type="ECO:0000256" key="5">
    <source>
        <dbReference type="ARBA" id="ARBA00022989"/>
    </source>
</evidence>
<evidence type="ECO:0000313" key="10">
    <source>
        <dbReference type="Proteomes" id="UP000662904"/>
    </source>
</evidence>
<evidence type="ECO:0000256" key="8">
    <source>
        <dbReference type="SAM" id="Phobius"/>
    </source>
</evidence>
<evidence type="ECO:0000313" key="9">
    <source>
        <dbReference type="EMBL" id="QSQ10618.1"/>
    </source>
</evidence>
<comment type="subcellular location">
    <subcellularLocation>
        <location evidence="1">Cell membrane</location>
        <topology evidence="1">Multi-pass membrane protein</topology>
    </subcellularLocation>
</comment>
<keyword evidence="5 8" id="KW-1133">Transmembrane helix</keyword>
<evidence type="ECO:0000256" key="3">
    <source>
        <dbReference type="ARBA" id="ARBA00022475"/>
    </source>
</evidence>
<name>A0A8A0RSZ6_9FIRM</name>
<dbReference type="EMBL" id="CP059066">
    <property type="protein sequence ID" value="QSQ10618.1"/>
    <property type="molecule type" value="Genomic_DNA"/>
</dbReference>
<sequence length="606" mass="68607">MNWKKSVIVLLLLAAFVLYAYSVAALPPARDPLLYWTSFGILMLVFYLTYPKFPSMTVLGGAVSLVLNRMVYGGILSFFYAISNPRITVTPEQVTGNVIYVLTVIVTGLFTIAQFRAGAGHPFTASFILPQRAASGGVEICRDKRTGRPVVIHPKDRYLGTMVIGPPGSGKTTRVVAPMILQDLERLRSGERLGITIVEPKGDLVSMIACICRKWDIPYVFVDPEREDTARFNPLQGDEEIAAEATRTVLKNIFGKQEAFFSLVQETAARNTILMLKRLEGDHLDIMDVTRVLRDPGLMKRRVLDLEKQEGESDLVQYFKNEVLGEHADKYSQFAMGLRMQLEDLSGNKLLSRVLCGQSDIDMDRHLSDGGVLLVNTAMGRLGKLGDTFGQFVVMHLQYAVFRRPGNEFTRIPHYLYIDEFPRYLNPYFNILLEIGRSYRCAVTVALQNTNQLDLDRAGDYRHTVLNGIRNIVVFGGLKADDAKRFEEEFGSVEVEEHTASYDYRFLIPHLYPENYRVQSKYKPRFERVKIKELPQFHCIYRIVRDGQELPPGLGWCPFPKELRGINPETLSGSEPLPEEPSAAVDGETPVSERDQPTREDFWDID</sequence>
<feature type="transmembrane region" description="Helical" evidence="8">
    <location>
        <begin position="32"/>
        <end position="50"/>
    </location>
</feature>
<dbReference type="Proteomes" id="UP000662904">
    <property type="component" value="Chromosome"/>
</dbReference>
<evidence type="ECO:0008006" key="11">
    <source>
        <dbReference type="Google" id="ProtNLM"/>
    </source>
</evidence>
<gene>
    <name evidence="9" type="ORF">H0A61_03028</name>
</gene>
<dbReference type="AlphaFoldDB" id="A0A8A0RSZ6"/>